<sequence>MSKYMAKGALRTVKNMTRGYSEIQAKVREATSNDPWGPSGSQMSDIARATFDPHYFQEIMDMIDRRLNDKGKNWRHVFKALTLLDYCLHSGSQNVVAYAKDNFYIVKTLKEFQFIDEQGKDQGANVRQKAKDITSLLSDESRLKEERTNRSTMQNRMGGGSNGELSGYNTYPPRSSSFDPDDYAPNEEDRELQRAIEESKRSAAEHKNRMKSSDEDIQKAIELSKKEAVDQSNKISETNELILLNDIPGTPSGINLYQQQQQQQQYDMFGNPITHSSTNDNLFDPFDSLQGNNNNNMNQGYNTFNGSGHQGQMGGGSNNPFGMPQYTNQSFNDSGFQSQPSFTQNQFNMHGNDNPPYGTSSPSLGHNQQQAQQSPNPFYQQPGPVMSNNDPFGSLGGLNSNSSYGGAQQQQQPPSNNTLIDFGPSQTAANTNFGNTASRNPFAPTGNNTWGPSSKPSLNDMMKQQQQSSPFMSQPDMNGGSLGRNNNYNAGYNQPFQQQPQQPYGTGFNNNNNNPFGF</sequence>
<evidence type="ECO:0000256" key="4">
    <source>
        <dbReference type="ARBA" id="ARBA00022553"/>
    </source>
</evidence>
<evidence type="ECO:0000256" key="1">
    <source>
        <dbReference type="ARBA" id="ARBA00004496"/>
    </source>
</evidence>
<evidence type="ECO:0000256" key="2">
    <source>
        <dbReference type="ARBA" id="ARBA00010130"/>
    </source>
</evidence>
<evidence type="ECO:0000313" key="8">
    <source>
        <dbReference type="EMBL" id="KAK9700720.1"/>
    </source>
</evidence>
<feature type="compositionally biased region" description="Low complexity" evidence="6">
    <location>
        <begin position="494"/>
        <end position="518"/>
    </location>
</feature>
<feature type="compositionally biased region" description="Polar residues" evidence="6">
    <location>
        <begin position="163"/>
        <end position="178"/>
    </location>
</feature>
<keyword evidence="4" id="KW-0597">Phosphoprotein</keyword>
<protein>
    <recommendedName>
        <fullName evidence="7">ENTH domain-containing protein</fullName>
    </recommendedName>
</protein>
<feature type="compositionally biased region" description="Low complexity" evidence="6">
    <location>
        <begin position="397"/>
        <end position="406"/>
    </location>
</feature>
<name>A0ABR2VSU9_9FUNG</name>
<dbReference type="SUPFAM" id="SSF48464">
    <property type="entry name" value="ENTH/VHS domain"/>
    <property type="match status" value="1"/>
</dbReference>
<dbReference type="PANTHER" id="PTHR12276:SF110">
    <property type="entry name" value="EPSIN-1-RELATED"/>
    <property type="match status" value="1"/>
</dbReference>
<feature type="region of interest" description="Disordered" evidence="6">
    <location>
        <begin position="137"/>
        <end position="192"/>
    </location>
</feature>
<feature type="region of interest" description="Disordered" evidence="6">
    <location>
        <begin position="293"/>
        <end position="518"/>
    </location>
</feature>
<dbReference type="InterPro" id="IPR008942">
    <property type="entry name" value="ENTH_VHS"/>
</dbReference>
<feature type="domain" description="ENTH" evidence="7">
    <location>
        <begin position="15"/>
        <end position="147"/>
    </location>
</feature>
<dbReference type="InterPro" id="IPR013809">
    <property type="entry name" value="ENTH"/>
</dbReference>
<keyword evidence="5" id="KW-0446">Lipid-binding</keyword>
<dbReference type="PROSITE" id="PS50942">
    <property type="entry name" value="ENTH"/>
    <property type="match status" value="1"/>
</dbReference>
<accession>A0ABR2VSU9</accession>
<feature type="compositionally biased region" description="Acidic residues" evidence="6">
    <location>
        <begin position="179"/>
        <end position="190"/>
    </location>
</feature>
<proteinExistence type="inferred from homology"/>
<feature type="compositionally biased region" description="Polar residues" evidence="6">
    <location>
        <begin position="407"/>
        <end position="457"/>
    </location>
</feature>
<evidence type="ECO:0000256" key="3">
    <source>
        <dbReference type="ARBA" id="ARBA00022490"/>
    </source>
</evidence>
<dbReference type="SMART" id="SM00726">
    <property type="entry name" value="UIM"/>
    <property type="match status" value="2"/>
</dbReference>
<dbReference type="PROSITE" id="PS50330">
    <property type="entry name" value="UIM"/>
    <property type="match status" value="2"/>
</dbReference>
<comment type="subcellular location">
    <subcellularLocation>
        <location evidence="1">Cytoplasm</location>
    </subcellularLocation>
</comment>
<dbReference type="Proteomes" id="UP001479436">
    <property type="component" value="Unassembled WGS sequence"/>
</dbReference>
<dbReference type="Pfam" id="PF01417">
    <property type="entry name" value="ENTH"/>
    <property type="match status" value="1"/>
</dbReference>
<evidence type="ECO:0000313" key="9">
    <source>
        <dbReference type="Proteomes" id="UP001479436"/>
    </source>
</evidence>
<gene>
    <name evidence="8" type="ORF">K7432_012065</name>
</gene>
<keyword evidence="3" id="KW-0963">Cytoplasm</keyword>
<reference evidence="8 9" key="1">
    <citation type="submission" date="2023-04" db="EMBL/GenBank/DDBJ databases">
        <title>Genome of Basidiobolus ranarum AG-B5.</title>
        <authorList>
            <person name="Stajich J.E."/>
            <person name="Carter-House D."/>
            <person name="Gryganskyi A."/>
        </authorList>
    </citation>
    <scope>NUCLEOTIDE SEQUENCE [LARGE SCALE GENOMIC DNA]</scope>
    <source>
        <strain evidence="8 9">AG-B5</strain>
    </source>
</reference>
<feature type="compositionally biased region" description="Low complexity" evidence="6">
    <location>
        <begin position="293"/>
        <end position="307"/>
    </location>
</feature>
<evidence type="ECO:0000256" key="5">
    <source>
        <dbReference type="ARBA" id="ARBA00023121"/>
    </source>
</evidence>
<dbReference type="Pfam" id="PF02809">
    <property type="entry name" value="UIM"/>
    <property type="match status" value="2"/>
</dbReference>
<organism evidence="8 9">
    <name type="scientific">Basidiobolus ranarum</name>
    <dbReference type="NCBI Taxonomy" id="34480"/>
    <lineage>
        <taxon>Eukaryota</taxon>
        <taxon>Fungi</taxon>
        <taxon>Fungi incertae sedis</taxon>
        <taxon>Zoopagomycota</taxon>
        <taxon>Entomophthoromycotina</taxon>
        <taxon>Basidiobolomycetes</taxon>
        <taxon>Basidiobolales</taxon>
        <taxon>Basidiobolaceae</taxon>
        <taxon>Basidiobolus</taxon>
    </lineage>
</organism>
<comment type="caution">
    <text evidence="8">The sequence shown here is derived from an EMBL/GenBank/DDBJ whole genome shotgun (WGS) entry which is preliminary data.</text>
</comment>
<feature type="compositionally biased region" description="Gly residues" evidence="6">
    <location>
        <begin position="308"/>
        <end position="317"/>
    </location>
</feature>
<feature type="compositionally biased region" description="Low complexity" evidence="6">
    <location>
        <begin position="461"/>
        <end position="474"/>
    </location>
</feature>
<dbReference type="CDD" id="cd16991">
    <property type="entry name" value="ENTH_Ent1_Ent2"/>
    <property type="match status" value="1"/>
</dbReference>
<feature type="compositionally biased region" description="Polar residues" evidence="6">
    <location>
        <begin position="325"/>
        <end position="379"/>
    </location>
</feature>
<feature type="compositionally biased region" description="Polar residues" evidence="6">
    <location>
        <begin position="483"/>
        <end position="492"/>
    </location>
</feature>
<dbReference type="Gene3D" id="1.25.40.90">
    <property type="match status" value="1"/>
</dbReference>
<dbReference type="InterPro" id="IPR003903">
    <property type="entry name" value="UIM_dom"/>
</dbReference>
<keyword evidence="9" id="KW-1185">Reference proteome</keyword>
<dbReference type="PANTHER" id="PTHR12276">
    <property type="entry name" value="EPSIN/ENT-RELATED"/>
    <property type="match status" value="1"/>
</dbReference>
<dbReference type="EMBL" id="JASJQH010007881">
    <property type="protein sequence ID" value="KAK9700720.1"/>
    <property type="molecule type" value="Genomic_DNA"/>
</dbReference>
<evidence type="ECO:0000256" key="6">
    <source>
        <dbReference type="SAM" id="MobiDB-lite"/>
    </source>
</evidence>
<dbReference type="SMART" id="SM00273">
    <property type="entry name" value="ENTH"/>
    <property type="match status" value="1"/>
</dbReference>
<feature type="compositionally biased region" description="Basic and acidic residues" evidence="6">
    <location>
        <begin position="139"/>
        <end position="149"/>
    </location>
</feature>
<comment type="similarity">
    <text evidence="2">Belongs to the epsin family.</text>
</comment>
<evidence type="ECO:0000259" key="7">
    <source>
        <dbReference type="PROSITE" id="PS50942"/>
    </source>
</evidence>